<keyword evidence="1 4" id="KW-0808">Transferase</keyword>
<dbReference type="VEuPathDB" id="FungiDB:ATEG_08664"/>
<dbReference type="InterPro" id="IPR050317">
    <property type="entry name" value="Plant_Fungal_Acyltransferase"/>
</dbReference>
<keyword evidence="2" id="KW-0012">Acyltransferase</keyword>
<organism evidence="4 5">
    <name type="scientific">Aspergillus terreus</name>
    <dbReference type="NCBI Taxonomy" id="33178"/>
    <lineage>
        <taxon>Eukaryota</taxon>
        <taxon>Fungi</taxon>
        <taxon>Dikarya</taxon>
        <taxon>Ascomycota</taxon>
        <taxon>Pezizomycotina</taxon>
        <taxon>Eurotiomycetes</taxon>
        <taxon>Eurotiomycetidae</taxon>
        <taxon>Eurotiales</taxon>
        <taxon>Aspergillaceae</taxon>
        <taxon>Aspergillus</taxon>
        <taxon>Aspergillus subgen. Circumdati</taxon>
    </lineage>
</organism>
<dbReference type="PANTHER" id="PTHR31642:SF270">
    <property type="entry name" value="O-ACYLTRANSFERASE AUSQ"/>
    <property type="match status" value="1"/>
</dbReference>
<dbReference type="AlphaFoldDB" id="A0A5M3YXK2"/>
<dbReference type="InterPro" id="IPR054710">
    <property type="entry name" value="Tri101-like_N"/>
</dbReference>
<dbReference type="GO" id="GO:0016747">
    <property type="term" value="F:acyltransferase activity, transferring groups other than amino-acyl groups"/>
    <property type="evidence" value="ECO:0007669"/>
    <property type="project" value="TreeGrafter"/>
</dbReference>
<evidence type="ECO:0000259" key="3">
    <source>
        <dbReference type="Pfam" id="PF22664"/>
    </source>
</evidence>
<proteinExistence type="predicted"/>
<dbReference type="Proteomes" id="UP000452235">
    <property type="component" value="Unassembled WGS sequence"/>
</dbReference>
<comment type="caution">
    <text evidence="4">The sequence shown here is derived from an EMBL/GenBank/DDBJ whole genome shotgun (WGS) entry which is preliminary data.</text>
</comment>
<dbReference type="EMBL" id="BLJY01000006">
    <property type="protein sequence ID" value="GFF17318.1"/>
    <property type="molecule type" value="Genomic_DNA"/>
</dbReference>
<name>A0A5M3YXK2_ASPTE</name>
<dbReference type="Gene3D" id="3.30.559.10">
    <property type="entry name" value="Chloramphenicol acetyltransferase-like domain"/>
    <property type="match status" value="2"/>
</dbReference>
<keyword evidence="5" id="KW-1185">Reference proteome</keyword>
<sequence length="455" mass="50866">MTAFDSAQYEDVLGQLPRLKTYSHLLLAFRLPENRSPEHFIELIESATQELTKAFPWLACRVVHEGRGPGNSGVFRLAPCSKFTHSHSIVRTKDCTDLCPTYEEIIAARGPVAMLDGAILAPVPAFPHIYDDAEINPAPVIALQANIIRGGLLLDIAGQHNIIDGGGLMRVLVLLAKSMRGEPFSAEELEHGNRDRSKLVQLLQPDEPMLDHSHLLRESLGVVQPRANRPPAQWRYVRFPALKRTILKERAMKDIGGEDDVFVSTNDTVSAFLWQRISAVRLLRRKRPDDLSKFSRALDARRPLGIPREYLGQMGYNATCYLSFRELKALPLGHVALFLRGAVKEVNTTYAARSWATFIANEPDKSRIMFGGSFDPDKDLGVSSIIHATFNDVVFGELGTPSLFRRPMFPPLESCIYLWTQTVEGDVDVLLCLIEADWDALSADEEWSTHTELIG</sequence>
<dbReference type="OrthoDB" id="1862401at2759"/>
<dbReference type="PANTHER" id="PTHR31642">
    <property type="entry name" value="TRICHOTHECENE 3-O-ACETYLTRANSFERASE"/>
    <property type="match status" value="1"/>
</dbReference>
<dbReference type="InterPro" id="IPR023213">
    <property type="entry name" value="CAT-like_dom_sf"/>
</dbReference>
<gene>
    <name evidence="4" type="ORF">ATEIFO6365_0006066600</name>
</gene>
<dbReference type="Pfam" id="PF22664">
    <property type="entry name" value="TRI-like_N"/>
    <property type="match status" value="1"/>
</dbReference>
<evidence type="ECO:0000313" key="4">
    <source>
        <dbReference type="EMBL" id="GFF17318.1"/>
    </source>
</evidence>
<accession>A0A5M3YXK2</accession>
<evidence type="ECO:0000256" key="1">
    <source>
        <dbReference type="ARBA" id="ARBA00022679"/>
    </source>
</evidence>
<feature type="domain" description="Trichothecene 3-O-acetyltransferase-like N-terminal" evidence="3">
    <location>
        <begin position="22"/>
        <end position="177"/>
    </location>
</feature>
<reference evidence="4 5" key="1">
    <citation type="submission" date="2020-01" db="EMBL/GenBank/DDBJ databases">
        <title>Aspergillus terreus IFO 6365 whole genome shotgun sequence.</title>
        <authorList>
            <person name="Kanamasa S."/>
            <person name="Takahashi H."/>
        </authorList>
    </citation>
    <scope>NUCLEOTIDE SEQUENCE [LARGE SCALE GENOMIC DNA]</scope>
    <source>
        <strain evidence="4 5">IFO 6365</strain>
    </source>
</reference>
<evidence type="ECO:0000256" key="2">
    <source>
        <dbReference type="ARBA" id="ARBA00023315"/>
    </source>
</evidence>
<evidence type="ECO:0000313" key="5">
    <source>
        <dbReference type="Proteomes" id="UP000452235"/>
    </source>
</evidence>
<protein>
    <submittedName>
        <fullName evidence="4">Putative trichothecene 3-O-acetyltransferase</fullName>
    </submittedName>
</protein>